<sequence length="62" mass="6870">MKGFVYACSQLSAWGRNSRVPAVVNFLVAWLPVPADPGDRILHPATPLRLYPSTRPIPVEQI</sequence>
<name>A0A8H4QR40_9AGAR</name>
<protein>
    <submittedName>
        <fullName evidence="1">Uncharacterized protein</fullName>
    </submittedName>
</protein>
<dbReference type="Proteomes" id="UP000521872">
    <property type="component" value="Unassembled WGS sequence"/>
</dbReference>
<dbReference type="EMBL" id="JAACJL010000034">
    <property type="protein sequence ID" value="KAF4615679.1"/>
    <property type="molecule type" value="Genomic_DNA"/>
</dbReference>
<evidence type="ECO:0000313" key="1">
    <source>
        <dbReference type="EMBL" id="KAF4615679.1"/>
    </source>
</evidence>
<evidence type="ECO:0000313" key="2">
    <source>
        <dbReference type="Proteomes" id="UP000521872"/>
    </source>
</evidence>
<gene>
    <name evidence="1" type="ORF">D9613_012494</name>
</gene>
<keyword evidence="2" id="KW-1185">Reference proteome</keyword>
<proteinExistence type="predicted"/>
<dbReference type="AlphaFoldDB" id="A0A8H4QR40"/>
<comment type="caution">
    <text evidence="1">The sequence shown here is derived from an EMBL/GenBank/DDBJ whole genome shotgun (WGS) entry which is preliminary data.</text>
</comment>
<reference evidence="1 2" key="1">
    <citation type="submission" date="2019-12" db="EMBL/GenBank/DDBJ databases">
        <authorList>
            <person name="Floudas D."/>
            <person name="Bentzer J."/>
            <person name="Ahren D."/>
            <person name="Johansson T."/>
            <person name="Persson P."/>
            <person name="Tunlid A."/>
        </authorList>
    </citation>
    <scope>NUCLEOTIDE SEQUENCE [LARGE SCALE GENOMIC DNA]</scope>
    <source>
        <strain evidence="1 2">CBS 102.39</strain>
    </source>
</reference>
<organism evidence="1 2">
    <name type="scientific">Agrocybe pediades</name>
    <dbReference type="NCBI Taxonomy" id="84607"/>
    <lineage>
        <taxon>Eukaryota</taxon>
        <taxon>Fungi</taxon>
        <taxon>Dikarya</taxon>
        <taxon>Basidiomycota</taxon>
        <taxon>Agaricomycotina</taxon>
        <taxon>Agaricomycetes</taxon>
        <taxon>Agaricomycetidae</taxon>
        <taxon>Agaricales</taxon>
        <taxon>Agaricineae</taxon>
        <taxon>Strophariaceae</taxon>
        <taxon>Agrocybe</taxon>
    </lineage>
</organism>
<accession>A0A8H4QR40</accession>